<dbReference type="SMART" id="SM01405">
    <property type="entry name" value="Ribosomal_S6e"/>
    <property type="match status" value="1"/>
</dbReference>
<dbReference type="GO" id="GO:0003735">
    <property type="term" value="F:structural constituent of ribosome"/>
    <property type="evidence" value="ECO:0007669"/>
    <property type="project" value="InterPro"/>
</dbReference>
<protein>
    <recommendedName>
        <fullName evidence="4">40S ribosomal protein S6</fullName>
    </recommendedName>
</protein>
<evidence type="ECO:0000256" key="4">
    <source>
        <dbReference type="PIRNR" id="PIRNR002129"/>
    </source>
</evidence>
<evidence type="ECO:0000256" key="1">
    <source>
        <dbReference type="ARBA" id="ARBA00009312"/>
    </source>
</evidence>
<dbReference type="InterPro" id="IPR001377">
    <property type="entry name" value="Ribosomal_eS6"/>
</dbReference>
<dbReference type="AlphaFoldDB" id="A0A504YWF6"/>
<evidence type="ECO:0000256" key="2">
    <source>
        <dbReference type="ARBA" id="ARBA00022980"/>
    </source>
</evidence>
<dbReference type="EMBL" id="SUNJ01002057">
    <property type="protein sequence ID" value="TPP66282.1"/>
    <property type="molecule type" value="Genomic_DNA"/>
</dbReference>
<feature type="compositionally biased region" description="Basic residues" evidence="5">
    <location>
        <begin position="206"/>
        <end position="218"/>
    </location>
</feature>
<dbReference type="GO" id="GO:0006412">
    <property type="term" value="P:translation"/>
    <property type="evidence" value="ECO:0007669"/>
    <property type="project" value="InterPro"/>
</dbReference>
<dbReference type="GO" id="GO:1990904">
    <property type="term" value="C:ribonucleoprotein complex"/>
    <property type="evidence" value="ECO:0007669"/>
    <property type="project" value="UniProtKB-KW"/>
</dbReference>
<accession>A0A504YWF6</accession>
<evidence type="ECO:0000256" key="5">
    <source>
        <dbReference type="SAM" id="MobiDB-lite"/>
    </source>
</evidence>
<keyword evidence="6" id="KW-0732">Signal</keyword>
<evidence type="ECO:0000313" key="7">
    <source>
        <dbReference type="EMBL" id="TPP66282.1"/>
    </source>
</evidence>
<keyword evidence="2 4" id="KW-0689">Ribosomal protein</keyword>
<dbReference type="PIRSF" id="PIRSF002129">
    <property type="entry name" value="Ribosom_S6_euk"/>
    <property type="match status" value="1"/>
</dbReference>
<dbReference type="STRING" id="46835.A0A504YWF6"/>
<dbReference type="GO" id="GO:0005840">
    <property type="term" value="C:ribosome"/>
    <property type="evidence" value="ECO:0007669"/>
    <property type="project" value="UniProtKB-KW"/>
</dbReference>
<comment type="similarity">
    <text evidence="1 4">Belongs to the eukaryotic ribosomal protein eS6 family.</text>
</comment>
<dbReference type="PANTHER" id="PTHR11502">
    <property type="entry name" value="40S RIBOSOMAL PROTEIN S6"/>
    <property type="match status" value="1"/>
</dbReference>
<proteinExistence type="inferred from homology"/>
<dbReference type="OrthoDB" id="10260596at2759"/>
<dbReference type="Proteomes" id="UP000316759">
    <property type="component" value="Unassembled WGS sequence"/>
</dbReference>
<keyword evidence="8" id="KW-1185">Reference proteome</keyword>
<dbReference type="Pfam" id="PF01092">
    <property type="entry name" value="Ribosomal_S6e"/>
    <property type="match status" value="1"/>
</dbReference>
<gene>
    <name evidence="7" type="ORF">FGIG_10045</name>
</gene>
<dbReference type="PROSITE" id="PS00578">
    <property type="entry name" value="RIBOSOMAL_S6E"/>
    <property type="match status" value="1"/>
</dbReference>
<comment type="caution">
    <text evidence="7">The sequence shown here is derived from an EMBL/GenBank/DDBJ whole genome shotgun (WGS) entry which is preliminary data.</text>
</comment>
<evidence type="ECO:0000256" key="6">
    <source>
        <dbReference type="SAM" id="SignalP"/>
    </source>
</evidence>
<dbReference type="InterPro" id="IPR014401">
    <property type="entry name" value="Ribosomal_eS6-like"/>
</dbReference>
<reference evidence="7 8" key="1">
    <citation type="submission" date="2019-04" db="EMBL/GenBank/DDBJ databases">
        <title>Annotation for the trematode Fasciola gigantica.</title>
        <authorList>
            <person name="Choi Y.-J."/>
        </authorList>
    </citation>
    <scope>NUCLEOTIDE SEQUENCE [LARGE SCALE GENOMIC DNA]</scope>
    <source>
        <strain evidence="7">Uganda_cow_1</strain>
    </source>
</reference>
<feature type="region of interest" description="Disordered" evidence="5">
    <location>
        <begin position="206"/>
        <end position="262"/>
    </location>
</feature>
<dbReference type="InterPro" id="IPR018282">
    <property type="entry name" value="Ribosomal_eS6_CS"/>
</dbReference>
<sequence length="262" mass="30198">MFLCFNLAALSACFFAMKLNIAYPTNGTQTCIDMDDEHKVRPFYEKRMAAELPIDFLGDEWKGYVARITGGNDKQGFPMKQGVLTNGRVRLLLKKGHSCYRPRRKGERKRKSVRGCIVDSNLSVLNLVIVRKGEGDIPGLTDQVVPRRLGPKRASKIRKLFNLTKEDNVCQFVVRKPLPAKEGKKERTRAPKIQRLTTPLRLQRKRHRLAVKRRRAEARKKAQEEYTKLVAQRRKQARDERAERKRSRSQSLRESKSSGPKA</sequence>
<keyword evidence="3 4" id="KW-0687">Ribonucleoprotein</keyword>
<name>A0A504YWF6_FASGI</name>
<feature type="chain" id="PRO_5021196282" description="40S ribosomal protein S6" evidence="6">
    <location>
        <begin position="28"/>
        <end position="262"/>
    </location>
</feature>
<dbReference type="Gene3D" id="1.20.5.2650">
    <property type="match status" value="1"/>
</dbReference>
<evidence type="ECO:0000313" key="8">
    <source>
        <dbReference type="Proteomes" id="UP000316759"/>
    </source>
</evidence>
<organism evidence="7 8">
    <name type="scientific">Fasciola gigantica</name>
    <name type="common">Giant liver fluke</name>
    <dbReference type="NCBI Taxonomy" id="46835"/>
    <lineage>
        <taxon>Eukaryota</taxon>
        <taxon>Metazoa</taxon>
        <taxon>Spiralia</taxon>
        <taxon>Lophotrochozoa</taxon>
        <taxon>Platyhelminthes</taxon>
        <taxon>Trematoda</taxon>
        <taxon>Digenea</taxon>
        <taxon>Plagiorchiida</taxon>
        <taxon>Echinostomata</taxon>
        <taxon>Echinostomatoidea</taxon>
        <taxon>Fasciolidae</taxon>
        <taxon>Fasciola</taxon>
    </lineage>
</organism>
<evidence type="ECO:0000256" key="3">
    <source>
        <dbReference type="ARBA" id="ARBA00023274"/>
    </source>
</evidence>
<feature type="signal peptide" evidence="6">
    <location>
        <begin position="1"/>
        <end position="27"/>
    </location>
</feature>